<evidence type="ECO:0000313" key="2">
    <source>
        <dbReference type="EMBL" id="KAL0477293.1"/>
    </source>
</evidence>
<dbReference type="EMBL" id="JAOPGA020000159">
    <property type="protein sequence ID" value="KAL0477293.1"/>
    <property type="molecule type" value="Genomic_DNA"/>
</dbReference>
<dbReference type="AlphaFoldDB" id="A0AAW2YJU4"/>
<sequence>MKFILISIFLLITTTLVEAGPILAVFCISACNAGYVSCCAGLGVVAGTVSGGIGAPLAIAACSAAQSACMIACAAAPTP</sequence>
<gene>
    <name evidence="2" type="ORF">AKO1_005445</name>
</gene>
<protein>
    <submittedName>
        <fullName evidence="2">Uncharacterized protein</fullName>
    </submittedName>
</protein>
<name>A0AAW2YJU4_9EUKA</name>
<keyword evidence="3" id="KW-1185">Reference proteome</keyword>
<accession>A0AAW2YJU4</accession>
<evidence type="ECO:0000256" key="1">
    <source>
        <dbReference type="SAM" id="SignalP"/>
    </source>
</evidence>
<reference evidence="2 3" key="1">
    <citation type="submission" date="2024-03" db="EMBL/GenBank/DDBJ databases">
        <title>The Acrasis kona genome and developmental transcriptomes reveal deep origins of eukaryotic multicellular pathways.</title>
        <authorList>
            <person name="Sheikh S."/>
            <person name="Fu C.-J."/>
            <person name="Brown M.W."/>
            <person name="Baldauf S.L."/>
        </authorList>
    </citation>
    <scope>NUCLEOTIDE SEQUENCE [LARGE SCALE GENOMIC DNA]</scope>
    <source>
        <strain evidence="2 3">ATCC MYA-3509</strain>
    </source>
</reference>
<comment type="caution">
    <text evidence="2">The sequence shown here is derived from an EMBL/GenBank/DDBJ whole genome shotgun (WGS) entry which is preliminary data.</text>
</comment>
<dbReference type="Proteomes" id="UP001431209">
    <property type="component" value="Unassembled WGS sequence"/>
</dbReference>
<organism evidence="2 3">
    <name type="scientific">Acrasis kona</name>
    <dbReference type="NCBI Taxonomy" id="1008807"/>
    <lineage>
        <taxon>Eukaryota</taxon>
        <taxon>Discoba</taxon>
        <taxon>Heterolobosea</taxon>
        <taxon>Tetramitia</taxon>
        <taxon>Eutetramitia</taxon>
        <taxon>Acrasidae</taxon>
        <taxon>Acrasis</taxon>
    </lineage>
</organism>
<proteinExistence type="predicted"/>
<feature type="signal peptide" evidence="1">
    <location>
        <begin position="1"/>
        <end position="19"/>
    </location>
</feature>
<evidence type="ECO:0000313" key="3">
    <source>
        <dbReference type="Proteomes" id="UP001431209"/>
    </source>
</evidence>
<feature type="chain" id="PRO_5043834095" evidence="1">
    <location>
        <begin position="20"/>
        <end position="79"/>
    </location>
</feature>
<keyword evidence="1" id="KW-0732">Signal</keyword>